<dbReference type="PANTHER" id="PTHR42643">
    <property type="entry name" value="IONOTROPIC RECEPTOR 20A-RELATED"/>
    <property type="match status" value="1"/>
</dbReference>
<keyword evidence="4" id="KW-1003">Cell membrane</keyword>
<keyword evidence="8 13" id="KW-0472">Membrane</keyword>
<dbReference type="GO" id="GO:0005886">
    <property type="term" value="C:plasma membrane"/>
    <property type="evidence" value="ECO:0007669"/>
    <property type="project" value="UniProtKB-SubCell"/>
</dbReference>
<keyword evidence="9 15" id="KW-0675">Receptor</keyword>
<keyword evidence="16" id="KW-1185">Reference proteome</keyword>
<dbReference type="Gene3D" id="3.40.190.10">
    <property type="entry name" value="Periplasmic binding protein-like II"/>
    <property type="match status" value="1"/>
</dbReference>
<evidence type="ECO:0000256" key="5">
    <source>
        <dbReference type="ARBA" id="ARBA00022692"/>
    </source>
</evidence>
<evidence type="ECO:0000259" key="14">
    <source>
        <dbReference type="SMART" id="SM00918"/>
    </source>
</evidence>
<dbReference type="SUPFAM" id="SSF53850">
    <property type="entry name" value="Periplasmic binding protein-like II"/>
    <property type="match status" value="1"/>
</dbReference>
<evidence type="ECO:0000256" key="6">
    <source>
        <dbReference type="ARBA" id="ARBA00022989"/>
    </source>
</evidence>
<evidence type="ECO:0000313" key="15">
    <source>
        <dbReference type="EMBL" id="KAG7156340.1"/>
    </source>
</evidence>
<keyword evidence="10" id="KW-0325">Glycoprotein</keyword>
<evidence type="ECO:0000256" key="10">
    <source>
        <dbReference type="ARBA" id="ARBA00023180"/>
    </source>
</evidence>
<name>A0A8J5JIL4_HOMAM</name>
<evidence type="ECO:0000256" key="13">
    <source>
        <dbReference type="SAM" id="Phobius"/>
    </source>
</evidence>
<proteinExistence type="inferred from homology"/>
<comment type="similarity">
    <text evidence="2">Belongs to the glutamate-gated ion channel (TC 1.A.10.1) family.</text>
</comment>
<evidence type="ECO:0000256" key="11">
    <source>
        <dbReference type="ARBA" id="ARBA00023286"/>
    </source>
</evidence>
<gene>
    <name evidence="15" type="primary">Glrk-L14</name>
    <name evidence="15" type="ORF">Hamer_G006070</name>
</gene>
<protein>
    <submittedName>
        <fullName evidence="15">Glutamate receptor-like 14</fullName>
    </submittedName>
</protein>
<feature type="transmembrane region" description="Helical" evidence="13">
    <location>
        <begin position="339"/>
        <end position="359"/>
    </location>
</feature>
<reference evidence="15" key="1">
    <citation type="journal article" date="2021" name="Sci. Adv.">
        <title>The American lobster genome reveals insights on longevity, neural, and immune adaptations.</title>
        <authorList>
            <person name="Polinski J.M."/>
            <person name="Zimin A.V."/>
            <person name="Clark K.F."/>
            <person name="Kohn A.B."/>
            <person name="Sadowski N."/>
            <person name="Timp W."/>
            <person name="Ptitsyn A."/>
            <person name="Khanna P."/>
            <person name="Romanova D.Y."/>
            <person name="Williams P."/>
            <person name="Greenwood S.J."/>
            <person name="Moroz L.L."/>
            <person name="Walt D.R."/>
            <person name="Bodnar A.G."/>
        </authorList>
    </citation>
    <scope>NUCLEOTIDE SEQUENCE</scope>
    <source>
        <strain evidence="15">GMGI-L3</strain>
    </source>
</reference>
<keyword evidence="6 13" id="KW-1133">Transmembrane helix</keyword>
<dbReference type="GO" id="GO:0050906">
    <property type="term" value="P:detection of stimulus involved in sensory perception"/>
    <property type="evidence" value="ECO:0007669"/>
    <property type="project" value="UniProtKB-ARBA"/>
</dbReference>
<comment type="subcellular location">
    <subcellularLocation>
        <location evidence="1">Cell membrane</location>
        <topology evidence="1">Multi-pass membrane protein</topology>
    </subcellularLocation>
</comment>
<keyword evidence="5 13" id="KW-0812">Transmembrane</keyword>
<evidence type="ECO:0000313" key="16">
    <source>
        <dbReference type="Proteomes" id="UP000747542"/>
    </source>
</evidence>
<comment type="caution">
    <text evidence="15">The sequence shown here is derived from an EMBL/GenBank/DDBJ whole genome shotgun (WGS) entry which is preliminary data.</text>
</comment>
<dbReference type="SMART" id="SM00918">
    <property type="entry name" value="Lig_chan-Glu_bd"/>
    <property type="match status" value="1"/>
</dbReference>
<dbReference type="EMBL" id="JAHLQT010039184">
    <property type="protein sequence ID" value="KAG7156340.1"/>
    <property type="molecule type" value="Genomic_DNA"/>
</dbReference>
<dbReference type="InterPro" id="IPR019594">
    <property type="entry name" value="Glu/Gly-bd"/>
</dbReference>
<dbReference type="Pfam" id="PF10613">
    <property type="entry name" value="Lig_chan-Glu_bd"/>
    <property type="match status" value="1"/>
</dbReference>
<dbReference type="Pfam" id="PF00060">
    <property type="entry name" value="Lig_chan"/>
    <property type="match status" value="1"/>
</dbReference>
<evidence type="ECO:0000256" key="7">
    <source>
        <dbReference type="ARBA" id="ARBA00023065"/>
    </source>
</evidence>
<keyword evidence="3" id="KW-0813">Transport</keyword>
<dbReference type="InterPro" id="IPR052192">
    <property type="entry name" value="Insect_Ionotropic_Sensory_Rcpt"/>
</dbReference>
<dbReference type="Gene3D" id="1.10.287.70">
    <property type="match status" value="1"/>
</dbReference>
<dbReference type="PANTHER" id="PTHR42643:SF24">
    <property type="entry name" value="IONOTROPIC RECEPTOR 60A"/>
    <property type="match status" value="1"/>
</dbReference>
<organism evidence="15 16">
    <name type="scientific">Homarus americanus</name>
    <name type="common">American lobster</name>
    <dbReference type="NCBI Taxonomy" id="6706"/>
    <lineage>
        <taxon>Eukaryota</taxon>
        <taxon>Metazoa</taxon>
        <taxon>Ecdysozoa</taxon>
        <taxon>Arthropoda</taxon>
        <taxon>Crustacea</taxon>
        <taxon>Multicrustacea</taxon>
        <taxon>Malacostraca</taxon>
        <taxon>Eumalacostraca</taxon>
        <taxon>Eucarida</taxon>
        <taxon>Decapoda</taxon>
        <taxon>Pleocyemata</taxon>
        <taxon>Astacidea</taxon>
        <taxon>Nephropoidea</taxon>
        <taxon>Nephropidae</taxon>
        <taxon>Homarus</taxon>
    </lineage>
</organism>
<dbReference type="InterPro" id="IPR001320">
    <property type="entry name" value="Iontro_rcpt_C"/>
</dbReference>
<dbReference type="AlphaFoldDB" id="A0A8J5JIL4"/>
<dbReference type="Proteomes" id="UP000747542">
    <property type="component" value="Unassembled WGS sequence"/>
</dbReference>
<evidence type="ECO:0000256" key="4">
    <source>
        <dbReference type="ARBA" id="ARBA00022475"/>
    </source>
</evidence>
<evidence type="ECO:0000256" key="2">
    <source>
        <dbReference type="ARBA" id="ARBA00008685"/>
    </source>
</evidence>
<sequence length="387" mass="43123">MVGKASLRIAAGEWVPWTRVEMLDNDTVTIHGPMDNLLRILANKLNFEYELVQPPDRMWGVAGPDGNWTGMLGMLQRQEVEMAVGPFAVSRARETVCDFSEPVYSENMAILMVRPSLQSDLSGFLKPFTPTTPRTEWLPKTDGSRLVVTTWLLASLVFMSSYSGILTAMLTVPRVTIPIDSVEDLVTQKDLQWRLEAGSMMFQYYQEATEGIRKAVFDGHEGTFQDCWAARQPIAQGQFAGICDKTTMKKAMSWDFSSTGQCHLYISREVAYSNVMIAMAYRTNSSYKEKADYWLRRVKESGVINLWLQKEITNTSQCLLPPSAGKSTNTVSGLDLDSFMGSIIVLAGGLTTAMLVFLLELCVSWTLAKCDILTTPSTSISPILIQI</sequence>
<keyword evidence="11" id="KW-1071">Ligand-gated ion channel</keyword>
<accession>A0A8J5JIL4</accession>
<evidence type="ECO:0000256" key="3">
    <source>
        <dbReference type="ARBA" id="ARBA00022448"/>
    </source>
</evidence>
<evidence type="ECO:0000256" key="9">
    <source>
        <dbReference type="ARBA" id="ARBA00023170"/>
    </source>
</evidence>
<keyword evidence="12" id="KW-0407">Ion channel</keyword>
<keyword evidence="7" id="KW-0406">Ion transport</keyword>
<evidence type="ECO:0000256" key="1">
    <source>
        <dbReference type="ARBA" id="ARBA00004651"/>
    </source>
</evidence>
<dbReference type="GO" id="GO:0015276">
    <property type="term" value="F:ligand-gated monoatomic ion channel activity"/>
    <property type="evidence" value="ECO:0007669"/>
    <property type="project" value="InterPro"/>
</dbReference>
<evidence type="ECO:0000256" key="8">
    <source>
        <dbReference type="ARBA" id="ARBA00023136"/>
    </source>
</evidence>
<feature type="domain" description="Ionotropic glutamate receptor L-glutamate and glycine-binding" evidence="14">
    <location>
        <begin position="16"/>
        <end position="77"/>
    </location>
</feature>
<evidence type="ECO:0000256" key="12">
    <source>
        <dbReference type="ARBA" id="ARBA00023303"/>
    </source>
</evidence>